<reference evidence="8 9" key="1">
    <citation type="submission" date="2023-01" db="EMBL/GenBank/DDBJ databases">
        <title>Novel diversity within Roseofilum (Cyanobacteria; Desertifilaceae) from marine benthic mats with descriptions of four novel species.</title>
        <authorList>
            <person name="Wang Y."/>
            <person name="Berthold D.E."/>
            <person name="Hu J."/>
            <person name="Lefler F.W."/>
            <person name="Laughinghouse H.D. IV."/>
        </authorList>
    </citation>
    <scope>NUCLEOTIDE SEQUENCE [LARGE SCALE GENOMIC DNA]</scope>
    <source>
        <strain evidence="8 9">BLCC-M143</strain>
    </source>
</reference>
<comment type="cofactor">
    <cofactor evidence="1">
        <name>L-ascorbate</name>
        <dbReference type="ChEBI" id="CHEBI:38290"/>
    </cofactor>
</comment>
<dbReference type="Gene3D" id="2.60.120.620">
    <property type="entry name" value="q2cbj1_9rhob like domain"/>
    <property type="match status" value="1"/>
</dbReference>
<accession>A0ABT7BRD7</accession>
<dbReference type="EMBL" id="JAQOSQ010000001">
    <property type="protein sequence ID" value="MDJ1181753.1"/>
    <property type="molecule type" value="Genomic_DNA"/>
</dbReference>
<evidence type="ECO:0000256" key="6">
    <source>
        <dbReference type="ARBA" id="ARBA00023004"/>
    </source>
</evidence>
<evidence type="ECO:0000256" key="2">
    <source>
        <dbReference type="ARBA" id="ARBA00022723"/>
    </source>
</evidence>
<keyword evidence="2" id="KW-0479">Metal-binding</keyword>
<feature type="domain" description="Fe2OG dioxygenase" evidence="7">
    <location>
        <begin position="188"/>
        <end position="304"/>
    </location>
</feature>
<keyword evidence="6" id="KW-0408">Iron</keyword>
<evidence type="ECO:0000259" key="7">
    <source>
        <dbReference type="PROSITE" id="PS51471"/>
    </source>
</evidence>
<evidence type="ECO:0000256" key="1">
    <source>
        <dbReference type="ARBA" id="ARBA00001961"/>
    </source>
</evidence>
<comment type="caution">
    <text evidence="8">The sequence shown here is derived from an EMBL/GenBank/DDBJ whole genome shotgun (WGS) entry which is preliminary data.</text>
</comment>
<dbReference type="SMART" id="SM00702">
    <property type="entry name" value="P4Hc"/>
    <property type="match status" value="1"/>
</dbReference>
<evidence type="ECO:0000313" key="9">
    <source>
        <dbReference type="Proteomes" id="UP001232992"/>
    </source>
</evidence>
<organism evidence="8 9">
    <name type="scientific">Roseofilum casamattae BLCC-M143</name>
    <dbReference type="NCBI Taxonomy" id="3022442"/>
    <lineage>
        <taxon>Bacteria</taxon>
        <taxon>Bacillati</taxon>
        <taxon>Cyanobacteriota</taxon>
        <taxon>Cyanophyceae</taxon>
        <taxon>Desertifilales</taxon>
        <taxon>Desertifilaceae</taxon>
        <taxon>Roseofilum</taxon>
        <taxon>Roseofilum casamattae</taxon>
    </lineage>
</organism>
<gene>
    <name evidence="8" type="ORF">PMH09_00970</name>
</gene>
<evidence type="ECO:0000256" key="3">
    <source>
        <dbReference type="ARBA" id="ARBA00022896"/>
    </source>
</evidence>
<protein>
    <submittedName>
        <fullName evidence="8">2OG-Fe(II) oxygenase</fullName>
    </submittedName>
</protein>
<keyword evidence="4" id="KW-0223">Dioxygenase</keyword>
<keyword evidence="5" id="KW-0560">Oxidoreductase</keyword>
<sequence>MSTSSQAEPQTVRVTLLLAGGHQHTLSLPSNSPVLVAVMKAVAAQTGSDRNTIPPSQLFQIPLDGDKRALCFPSHQLVGVVTEPPIYVQSKQTQMAAAAPNAPTPAVNDPTIPSRFVHLDNFFSKEECDRLLQYVMERESEFTSTTTSTGQADYRHSTVLYHFSEFSEMTIERVKGLMPKVLPALDRPVFVPQEIEAQLTAHNEGNYFKLHNDNGSPDTATRELTYVYYFHNYPKNFTGGELLIYDSKIRNGYYTKAESFQTIEPRHNSIVFFLSRYMHEVLPVRCPSQKFADSRFTINGWVRRS</sequence>
<dbReference type="PANTHER" id="PTHR12907:SF26">
    <property type="entry name" value="HIF PROLYL HYDROXYLASE, ISOFORM C"/>
    <property type="match status" value="1"/>
</dbReference>
<dbReference type="PROSITE" id="PS51471">
    <property type="entry name" value="FE2OG_OXY"/>
    <property type="match status" value="1"/>
</dbReference>
<evidence type="ECO:0000256" key="5">
    <source>
        <dbReference type="ARBA" id="ARBA00023002"/>
    </source>
</evidence>
<evidence type="ECO:0000256" key="4">
    <source>
        <dbReference type="ARBA" id="ARBA00022964"/>
    </source>
</evidence>
<dbReference type="InterPro" id="IPR005123">
    <property type="entry name" value="Oxoglu/Fe-dep_dioxygenase_dom"/>
</dbReference>
<name>A0ABT7BRD7_9CYAN</name>
<evidence type="ECO:0000313" key="8">
    <source>
        <dbReference type="EMBL" id="MDJ1181753.1"/>
    </source>
</evidence>
<dbReference type="PANTHER" id="PTHR12907">
    <property type="entry name" value="EGL NINE HOMOLOG-RELATED"/>
    <property type="match status" value="1"/>
</dbReference>
<dbReference type="Proteomes" id="UP001232992">
    <property type="component" value="Unassembled WGS sequence"/>
</dbReference>
<dbReference type="InterPro" id="IPR044862">
    <property type="entry name" value="Pro_4_hyd_alph_FE2OG_OXY"/>
</dbReference>
<dbReference type="InterPro" id="IPR051559">
    <property type="entry name" value="HIF_prolyl_hydroxylases"/>
</dbReference>
<keyword evidence="3" id="KW-0847">Vitamin C</keyword>
<keyword evidence="9" id="KW-1185">Reference proteome</keyword>
<proteinExistence type="predicted"/>
<dbReference type="InterPro" id="IPR006620">
    <property type="entry name" value="Pro_4_hyd_alph"/>
</dbReference>
<dbReference type="RefSeq" id="WP_283756407.1">
    <property type="nucleotide sequence ID" value="NZ_JAQOSQ010000001.1"/>
</dbReference>
<dbReference type="Pfam" id="PF13640">
    <property type="entry name" value="2OG-FeII_Oxy_3"/>
    <property type="match status" value="1"/>
</dbReference>